<keyword evidence="2" id="KW-0472">Membrane</keyword>
<evidence type="ECO:0000256" key="1">
    <source>
        <dbReference type="SAM" id="MobiDB-lite"/>
    </source>
</evidence>
<dbReference type="Proteomes" id="UP001497382">
    <property type="component" value="Unassembled WGS sequence"/>
</dbReference>
<reference evidence="3 4" key="1">
    <citation type="submission" date="2024-04" db="EMBL/GenBank/DDBJ databases">
        <authorList>
            <person name="Rising A."/>
            <person name="Reimegard J."/>
            <person name="Sonavane S."/>
            <person name="Akerstrom W."/>
            <person name="Nylinder S."/>
            <person name="Hedman E."/>
            <person name="Kallberg Y."/>
        </authorList>
    </citation>
    <scope>NUCLEOTIDE SEQUENCE [LARGE SCALE GENOMIC DNA]</scope>
</reference>
<feature type="compositionally biased region" description="Basic residues" evidence="1">
    <location>
        <begin position="179"/>
        <end position="189"/>
    </location>
</feature>
<evidence type="ECO:0000313" key="3">
    <source>
        <dbReference type="EMBL" id="CAL1276372.1"/>
    </source>
</evidence>
<evidence type="ECO:0000313" key="4">
    <source>
        <dbReference type="Proteomes" id="UP001497382"/>
    </source>
</evidence>
<organism evidence="3 4">
    <name type="scientific">Larinioides sclopetarius</name>
    <dbReference type="NCBI Taxonomy" id="280406"/>
    <lineage>
        <taxon>Eukaryota</taxon>
        <taxon>Metazoa</taxon>
        <taxon>Ecdysozoa</taxon>
        <taxon>Arthropoda</taxon>
        <taxon>Chelicerata</taxon>
        <taxon>Arachnida</taxon>
        <taxon>Araneae</taxon>
        <taxon>Araneomorphae</taxon>
        <taxon>Entelegynae</taxon>
        <taxon>Araneoidea</taxon>
        <taxon>Araneidae</taxon>
        <taxon>Larinioides</taxon>
    </lineage>
</organism>
<feature type="region of interest" description="Disordered" evidence="1">
    <location>
        <begin position="1"/>
        <end position="22"/>
    </location>
</feature>
<proteinExistence type="predicted"/>
<dbReference type="EMBL" id="CAXIEN010000093">
    <property type="protein sequence ID" value="CAL1276372.1"/>
    <property type="molecule type" value="Genomic_DNA"/>
</dbReference>
<evidence type="ECO:0000256" key="2">
    <source>
        <dbReference type="SAM" id="Phobius"/>
    </source>
</evidence>
<feature type="region of interest" description="Disordered" evidence="1">
    <location>
        <begin position="172"/>
        <end position="222"/>
    </location>
</feature>
<sequence length="289" mass="32516">MVSDQADAFQAKQGRSSKSRKDVWKSLLEICEEPAEEFGKRYNYWSALEHSPQDIQSRNEHSQDTVSRLLGIQEQNCPYGKKSAREQARGVISDCAKTCLTYFSQTSPIQLNEENLENVSWKPSRRLLDSIDGSGTSGAQYALYFLVGTLILIIGLCCQYCLQHGCQPMEYDYGNPVTPRRRRQNRLNSRRSQNPSNISRSSRNLSFETGSQSRVSGGIENPNYNPSIQIPTSCYQPSAPQFSWSEPRIADPTPILDMPPSYETAVNVEQFPSLTGIGFAKAEEKQPLK</sequence>
<keyword evidence="4" id="KW-1185">Reference proteome</keyword>
<feature type="compositionally biased region" description="Polar residues" evidence="1">
    <location>
        <begin position="198"/>
        <end position="215"/>
    </location>
</feature>
<keyword evidence="2" id="KW-0812">Transmembrane</keyword>
<feature type="transmembrane region" description="Helical" evidence="2">
    <location>
        <begin position="141"/>
        <end position="162"/>
    </location>
</feature>
<gene>
    <name evidence="3" type="ORF">LARSCL_LOCUS8606</name>
</gene>
<accession>A0AAV1ZWZ9</accession>
<comment type="caution">
    <text evidence="3">The sequence shown here is derived from an EMBL/GenBank/DDBJ whole genome shotgun (WGS) entry which is preliminary data.</text>
</comment>
<dbReference type="AlphaFoldDB" id="A0AAV1ZWZ9"/>
<keyword evidence="2" id="KW-1133">Transmembrane helix</keyword>
<name>A0AAV1ZWZ9_9ARAC</name>
<protein>
    <submittedName>
        <fullName evidence="3">Uncharacterized protein</fullName>
    </submittedName>
</protein>